<proteinExistence type="predicted"/>
<dbReference type="EMBL" id="MAVT02000802">
    <property type="protein sequence ID" value="POS73421.1"/>
    <property type="molecule type" value="Genomic_DNA"/>
</dbReference>
<dbReference type="PROSITE" id="PS51419">
    <property type="entry name" value="RAB"/>
    <property type="match status" value="1"/>
</dbReference>
<dbReference type="PROSITE" id="PS51421">
    <property type="entry name" value="RAS"/>
    <property type="match status" value="1"/>
</dbReference>
<feature type="region of interest" description="Disordered" evidence="3">
    <location>
        <begin position="492"/>
        <end position="549"/>
    </location>
</feature>
<comment type="caution">
    <text evidence="4">The sequence shown here is derived from an EMBL/GenBank/DDBJ whole genome shotgun (WGS) entry which is preliminary data.</text>
</comment>
<keyword evidence="2" id="KW-0342">GTP-binding</keyword>
<sequence>MAKETTANPTVRILVIGTAGAGKNCLESRFSTSQFPPPYDPSLTLCSRRFLTLERNSSNEGGSRSSSLPELRVLTDFRASSASLLSPPDSAGPASPISDPVSPISFVSNTSTLDTSTTSIPGSPSFGTELEPPKPQPCSKCTHRASTYLVEVVNYPALQSAKVRQHVLCKGEYDAVLLVYDITDRRSFDKVREFHAEVSLVDSNGNNHHKRQRSQAPRRHPGTPNGPPMQRRNSMMSFFSPGDGLVGSEEDVEVGKGSGGGGVVVALVGNKADIGEEDGDTSEEDGEEDGRLEQDDDFDDDCESALAVFGDALHGKLHEKVKLGTTFGTTSRTNASHTGRSETVERWLQIVGKATEEDRKGAALEASSQKVTASKAKPKRTVSKCEGEDMARSLELQVPFFETSARSGANVEEAFEAIVRSVLRKMGRSATPSEPELAKRCRQKHEAEQQKRAGVSRSSRSVDRLTQGAGGLVRGAGYHRRLVLDTKVDGQGHADHLERPAPVQNVPGRESIPRRESFMERMRRMLAPEEVRSGDKMRRSPDGHPARSS</sequence>
<feature type="compositionally biased region" description="Basic and acidic residues" evidence="3">
    <location>
        <begin position="511"/>
        <end position="549"/>
    </location>
</feature>
<evidence type="ECO:0000256" key="2">
    <source>
        <dbReference type="ARBA" id="ARBA00023134"/>
    </source>
</evidence>
<dbReference type="GO" id="GO:0007165">
    <property type="term" value="P:signal transduction"/>
    <property type="evidence" value="ECO:0007669"/>
    <property type="project" value="InterPro"/>
</dbReference>
<reference evidence="4" key="1">
    <citation type="submission" date="2017-09" db="EMBL/GenBank/DDBJ databases">
        <title>Polyketide synthases of a Diaporthe helianthi virulent isolate.</title>
        <authorList>
            <person name="Baroncelli R."/>
        </authorList>
    </citation>
    <scope>NUCLEOTIDE SEQUENCE [LARGE SCALE GENOMIC DNA]</scope>
    <source>
        <strain evidence="4">7/96</strain>
    </source>
</reference>
<evidence type="ECO:0000256" key="3">
    <source>
        <dbReference type="SAM" id="MobiDB-lite"/>
    </source>
</evidence>
<dbReference type="InterPro" id="IPR020849">
    <property type="entry name" value="Small_GTPase_Ras-type"/>
</dbReference>
<dbReference type="GO" id="GO:0016020">
    <property type="term" value="C:membrane"/>
    <property type="evidence" value="ECO:0007669"/>
    <property type="project" value="InterPro"/>
</dbReference>
<keyword evidence="5" id="KW-1185">Reference proteome</keyword>
<evidence type="ECO:0000256" key="1">
    <source>
        <dbReference type="ARBA" id="ARBA00022741"/>
    </source>
</evidence>
<feature type="region of interest" description="Disordered" evidence="3">
    <location>
        <begin position="108"/>
        <end position="138"/>
    </location>
</feature>
<dbReference type="InterPro" id="IPR001806">
    <property type="entry name" value="Small_GTPase"/>
</dbReference>
<organism evidence="4 5">
    <name type="scientific">Diaporthe helianthi</name>
    <dbReference type="NCBI Taxonomy" id="158607"/>
    <lineage>
        <taxon>Eukaryota</taxon>
        <taxon>Fungi</taxon>
        <taxon>Dikarya</taxon>
        <taxon>Ascomycota</taxon>
        <taxon>Pezizomycotina</taxon>
        <taxon>Sordariomycetes</taxon>
        <taxon>Sordariomycetidae</taxon>
        <taxon>Diaporthales</taxon>
        <taxon>Diaporthaceae</taxon>
        <taxon>Diaporthe</taxon>
    </lineage>
</organism>
<evidence type="ECO:0008006" key="6">
    <source>
        <dbReference type="Google" id="ProtNLM"/>
    </source>
</evidence>
<dbReference type="Proteomes" id="UP000094444">
    <property type="component" value="Unassembled WGS sequence"/>
</dbReference>
<dbReference type="SMART" id="SM00173">
    <property type="entry name" value="RAS"/>
    <property type="match status" value="1"/>
</dbReference>
<dbReference type="GO" id="GO:0003924">
    <property type="term" value="F:GTPase activity"/>
    <property type="evidence" value="ECO:0007669"/>
    <property type="project" value="InterPro"/>
</dbReference>
<dbReference type="OrthoDB" id="5239715at2759"/>
<feature type="compositionally biased region" description="Basic residues" evidence="3">
    <location>
        <begin position="207"/>
        <end position="221"/>
    </location>
</feature>
<dbReference type="InParanoid" id="A0A2P5HT40"/>
<feature type="compositionally biased region" description="Low complexity" evidence="3">
    <location>
        <begin position="108"/>
        <end position="119"/>
    </location>
</feature>
<feature type="compositionally biased region" description="Basic and acidic residues" evidence="3">
    <location>
        <begin position="436"/>
        <end position="451"/>
    </location>
</feature>
<dbReference type="STRING" id="158607.A0A2P5HT40"/>
<feature type="compositionally biased region" description="Acidic residues" evidence="3">
    <location>
        <begin position="275"/>
        <end position="297"/>
    </location>
</feature>
<dbReference type="GO" id="GO:0005525">
    <property type="term" value="F:GTP binding"/>
    <property type="evidence" value="ECO:0007669"/>
    <property type="project" value="UniProtKB-KW"/>
</dbReference>
<protein>
    <recommendedName>
        <fullName evidence="6">Ras family protein</fullName>
    </recommendedName>
</protein>
<gene>
    <name evidence="4" type="ORF">DHEL01_v208187</name>
</gene>
<feature type="region of interest" description="Disordered" evidence="3">
    <location>
        <begin position="201"/>
        <end position="238"/>
    </location>
</feature>
<keyword evidence="1" id="KW-0547">Nucleotide-binding</keyword>
<feature type="region of interest" description="Disordered" evidence="3">
    <location>
        <begin position="271"/>
        <end position="297"/>
    </location>
</feature>
<dbReference type="PANTHER" id="PTHR24070">
    <property type="entry name" value="RAS, DI-RAS, AND RHEB FAMILY MEMBERS OF SMALL GTPASE SUPERFAMILY"/>
    <property type="match status" value="1"/>
</dbReference>
<dbReference type="Pfam" id="PF00071">
    <property type="entry name" value="Ras"/>
    <property type="match status" value="1"/>
</dbReference>
<dbReference type="AlphaFoldDB" id="A0A2P5HT40"/>
<name>A0A2P5HT40_DIAHE</name>
<dbReference type="Gene3D" id="3.40.50.300">
    <property type="entry name" value="P-loop containing nucleotide triphosphate hydrolases"/>
    <property type="match status" value="2"/>
</dbReference>
<dbReference type="InterPro" id="IPR027417">
    <property type="entry name" value="P-loop_NTPase"/>
</dbReference>
<dbReference type="SUPFAM" id="SSF52540">
    <property type="entry name" value="P-loop containing nucleoside triphosphate hydrolases"/>
    <property type="match status" value="1"/>
</dbReference>
<evidence type="ECO:0000313" key="4">
    <source>
        <dbReference type="EMBL" id="POS73421.1"/>
    </source>
</evidence>
<feature type="region of interest" description="Disordered" evidence="3">
    <location>
        <begin position="427"/>
        <end position="468"/>
    </location>
</feature>
<evidence type="ECO:0000313" key="5">
    <source>
        <dbReference type="Proteomes" id="UP000094444"/>
    </source>
</evidence>
<accession>A0A2P5HT40</accession>